<evidence type="ECO:0000313" key="5">
    <source>
        <dbReference type="Proteomes" id="UP000663842"/>
    </source>
</evidence>
<evidence type="ECO:0000256" key="2">
    <source>
        <dbReference type="SAM" id="MobiDB-lite"/>
    </source>
</evidence>
<proteinExistence type="predicted"/>
<comment type="caution">
    <text evidence="3">The sequence shown here is derived from an EMBL/GenBank/DDBJ whole genome shotgun (WGS) entry which is preliminary data.</text>
</comment>
<evidence type="ECO:0000313" key="3">
    <source>
        <dbReference type="EMBL" id="CAF4161573.1"/>
    </source>
</evidence>
<gene>
    <name evidence="4" type="ORF">OVN521_LOCUS25942</name>
    <name evidence="3" type="ORF">UXM345_LOCUS25727</name>
</gene>
<keyword evidence="1" id="KW-0175">Coiled coil</keyword>
<evidence type="ECO:0000313" key="4">
    <source>
        <dbReference type="EMBL" id="CAF4192869.1"/>
    </source>
</evidence>
<feature type="compositionally biased region" description="Polar residues" evidence="2">
    <location>
        <begin position="50"/>
        <end position="61"/>
    </location>
</feature>
<name>A0A819ZD28_9BILA</name>
<evidence type="ECO:0000313" key="6">
    <source>
        <dbReference type="Proteomes" id="UP000663866"/>
    </source>
</evidence>
<evidence type="ECO:0000256" key="1">
    <source>
        <dbReference type="SAM" id="Coils"/>
    </source>
</evidence>
<organism evidence="3 5">
    <name type="scientific">Rotaria magnacalcarata</name>
    <dbReference type="NCBI Taxonomy" id="392030"/>
    <lineage>
        <taxon>Eukaryota</taxon>
        <taxon>Metazoa</taxon>
        <taxon>Spiralia</taxon>
        <taxon>Gnathifera</taxon>
        <taxon>Rotifera</taxon>
        <taxon>Eurotatoria</taxon>
        <taxon>Bdelloidea</taxon>
        <taxon>Philodinida</taxon>
        <taxon>Philodinidae</taxon>
        <taxon>Rotaria</taxon>
    </lineage>
</organism>
<dbReference type="Proteomes" id="UP000663866">
    <property type="component" value="Unassembled WGS sequence"/>
</dbReference>
<sequence>MLHSNMIQLQTFVSTYRSAVNMIEMPPASMINRTVASTPVSASAKRGRNDTNGVSESNTQVRPQYPQTNRIFDRNDNIQQPISALCRFATTRFPFSPFSVIFSQEVRDKVVIDDLTKHASEHLNFDFSMVAYRRGRAENNECRILIFVENSESFVFLNNQENWSTSLSGSNYTKERPSIPPELALVIPAVSLRVDWEEFMQELKNVYPGIINVIRLKNRAQQSIRVVKLEFMLVKTRDDILEAREITVSHLKYKVVGFYAQASVLICSNCCGIGHFRKSCPQKNEVTCKTCGEKCANMKDHLCSDVPKCIHCGGAHVSNDSKFKIVQQYRTTLTRNLLSNVIPVTGYNSGPDPARSNNQRISSTTNKLFYANVHFNKMEEESNATRQSLIELKKEIRSCYVETKQQVEELEEKVKSMEKKFEDISVRTCAIIQNICSYILEPQKSQGNNWKLYWQDQIKILVEVRSSLSKSTQ</sequence>
<evidence type="ECO:0008006" key="7">
    <source>
        <dbReference type="Google" id="ProtNLM"/>
    </source>
</evidence>
<feature type="region of interest" description="Disordered" evidence="2">
    <location>
        <begin position="37"/>
        <end position="61"/>
    </location>
</feature>
<keyword evidence="6" id="KW-1185">Reference proteome</keyword>
<dbReference type="EMBL" id="CAJOBF010005033">
    <property type="protein sequence ID" value="CAF4161573.1"/>
    <property type="molecule type" value="Genomic_DNA"/>
</dbReference>
<reference evidence="3" key="1">
    <citation type="submission" date="2021-02" db="EMBL/GenBank/DDBJ databases">
        <authorList>
            <person name="Nowell W R."/>
        </authorList>
    </citation>
    <scope>NUCLEOTIDE SEQUENCE</scope>
</reference>
<dbReference type="AlphaFoldDB" id="A0A819ZD28"/>
<dbReference type="EMBL" id="CAJOBG010006634">
    <property type="protein sequence ID" value="CAF4192869.1"/>
    <property type="molecule type" value="Genomic_DNA"/>
</dbReference>
<feature type="coiled-coil region" evidence="1">
    <location>
        <begin position="375"/>
        <end position="427"/>
    </location>
</feature>
<protein>
    <recommendedName>
        <fullName evidence="7">CCHC-type domain-containing protein</fullName>
    </recommendedName>
</protein>
<dbReference type="Proteomes" id="UP000663842">
    <property type="component" value="Unassembled WGS sequence"/>
</dbReference>
<accession>A0A819ZD28</accession>